<sequence>PLNEAKLPAAIERYRPKIRKISK</sequence>
<dbReference type="Gramene" id="Os11t0272800-01">
    <property type="protein sequence ID" value="Os11t0272800-01"/>
    <property type="gene ID" value="Os11g0272800"/>
</dbReference>
<evidence type="ECO:0000313" key="1">
    <source>
        <dbReference type="EMBL" id="BAT13569.1"/>
    </source>
</evidence>
<dbReference type="PaxDb" id="39947-A0A0P0Y0Y1"/>
<dbReference type="EMBL" id="AP014967">
    <property type="protein sequence ID" value="BAT13569.1"/>
    <property type="molecule type" value="Genomic_DNA"/>
</dbReference>
<dbReference type="AlphaFoldDB" id="A0A0P0Y0Y1"/>
<gene>
    <name evidence="1" type="ordered locus">Os11g0272800</name>
    <name evidence="1" type="ORF">OSNPB_110272800</name>
</gene>
<organism evidence="1 2">
    <name type="scientific">Oryza sativa subsp. japonica</name>
    <name type="common">Rice</name>
    <dbReference type="NCBI Taxonomy" id="39947"/>
    <lineage>
        <taxon>Eukaryota</taxon>
        <taxon>Viridiplantae</taxon>
        <taxon>Streptophyta</taxon>
        <taxon>Embryophyta</taxon>
        <taxon>Tracheophyta</taxon>
        <taxon>Spermatophyta</taxon>
        <taxon>Magnoliopsida</taxon>
        <taxon>Liliopsida</taxon>
        <taxon>Poales</taxon>
        <taxon>Poaceae</taxon>
        <taxon>BOP clade</taxon>
        <taxon>Oryzoideae</taxon>
        <taxon>Oryzeae</taxon>
        <taxon>Oryzinae</taxon>
        <taxon>Oryza</taxon>
        <taxon>Oryza sativa</taxon>
    </lineage>
</organism>
<proteinExistence type="predicted"/>
<dbReference type="Proteomes" id="UP000059680">
    <property type="component" value="Chromosome 11"/>
</dbReference>
<reference evidence="1 2" key="2">
    <citation type="journal article" date="2013" name="Plant Cell Physiol.">
        <title>Rice Annotation Project Database (RAP-DB): an integrative and interactive database for rice genomics.</title>
        <authorList>
            <person name="Sakai H."/>
            <person name="Lee S.S."/>
            <person name="Tanaka T."/>
            <person name="Numa H."/>
            <person name="Kim J."/>
            <person name="Kawahara Y."/>
            <person name="Wakimoto H."/>
            <person name="Yang C.C."/>
            <person name="Iwamoto M."/>
            <person name="Abe T."/>
            <person name="Yamada Y."/>
            <person name="Muto A."/>
            <person name="Inokuchi H."/>
            <person name="Ikemura T."/>
            <person name="Matsumoto T."/>
            <person name="Sasaki T."/>
            <person name="Itoh T."/>
        </authorList>
    </citation>
    <scope>NUCLEOTIDE SEQUENCE [LARGE SCALE GENOMIC DNA]</scope>
    <source>
        <strain evidence="2">cv. Nipponbare</strain>
    </source>
</reference>
<reference evidence="1 2" key="3">
    <citation type="journal article" date="2013" name="Rice">
        <title>Improvement of the Oryza sativa Nipponbare reference genome using next generation sequence and optical map data.</title>
        <authorList>
            <person name="Kawahara Y."/>
            <person name="de la Bastide M."/>
            <person name="Hamilton J.P."/>
            <person name="Kanamori H."/>
            <person name="McCombie W.R."/>
            <person name="Ouyang S."/>
            <person name="Schwartz D.C."/>
            <person name="Tanaka T."/>
            <person name="Wu J."/>
            <person name="Zhou S."/>
            <person name="Childs K.L."/>
            <person name="Davidson R.M."/>
            <person name="Lin H."/>
            <person name="Quesada-Ocampo L."/>
            <person name="Vaillancourt B."/>
            <person name="Sakai H."/>
            <person name="Lee S.S."/>
            <person name="Kim J."/>
            <person name="Numa H."/>
            <person name="Itoh T."/>
            <person name="Buell C.R."/>
            <person name="Matsumoto T."/>
        </authorList>
    </citation>
    <scope>NUCLEOTIDE SEQUENCE [LARGE SCALE GENOMIC DNA]</scope>
    <source>
        <strain evidence="2">cv. Nipponbare</strain>
    </source>
</reference>
<accession>A0A0P0Y0Y1</accession>
<name>A0A0P0Y0Y1_ORYSJ</name>
<feature type="non-terminal residue" evidence="1">
    <location>
        <position position="1"/>
    </location>
</feature>
<keyword evidence="2" id="KW-1185">Reference proteome</keyword>
<evidence type="ECO:0000313" key="2">
    <source>
        <dbReference type="Proteomes" id="UP000059680"/>
    </source>
</evidence>
<protein>
    <submittedName>
        <fullName evidence="1">Os11g0272800 protein</fullName>
    </submittedName>
</protein>
<reference evidence="2" key="1">
    <citation type="journal article" date="2005" name="Nature">
        <title>The map-based sequence of the rice genome.</title>
        <authorList>
            <consortium name="International rice genome sequencing project (IRGSP)"/>
            <person name="Matsumoto T."/>
            <person name="Wu J."/>
            <person name="Kanamori H."/>
            <person name="Katayose Y."/>
            <person name="Fujisawa M."/>
            <person name="Namiki N."/>
            <person name="Mizuno H."/>
            <person name="Yamamoto K."/>
            <person name="Antonio B.A."/>
            <person name="Baba T."/>
            <person name="Sakata K."/>
            <person name="Nagamura Y."/>
            <person name="Aoki H."/>
            <person name="Arikawa K."/>
            <person name="Arita K."/>
            <person name="Bito T."/>
            <person name="Chiden Y."/>
            <person name="Fujitsuka N."/>
            <person name="Fukunaka R."/>
            <person name="Hamada M."/>
            <person name="Harada C."/>
            <person name="Hayashi A."/>
            <person name="Hijishita S."/>
            <person name="Honda M."/>
            <person name="Hosokawa S."/>
            <person name="Ichikawa Y."/>
            <person name="Idonuma A."/>
            <person name="Iijima M."/>
            <person name="Ikeda M."/>
            <person name="Ikeno M."/>
            <person name="Ito K."/>
            <person name="Ito S."/>
            <person name="Ito T."/>
            <person name="Ito Y."/>
            <person name="Ito Y."/>
            <person name="Iwabuchi A."/>
            <person name="Kamiya K."/>
            <person name="Karasawa W."/>
            <person name="Kurita K."/>
            <person name="Katagiri S."/>
            <person name="Kikuta A."/>
            <person name="Kobayashi H."/>
            <person name="Kobayashi N."/>
            <person name="Machita K."/>
            <person name="Maehara T."/>
            <person name="Masukawa M."/>
            <person name="Mizubayashi T."/>
            <person name="Mukai Y."/>
            <person name="Nagasaki H."/>
            <person name="Nagata Y."/>
            <person name="Naito S."/>
            <person name="Nakashima M."/>
            <person name="Nakama Y."/>
            <person name="Nakamichi Y."/>
            <person name="Nakamura M."/>
            <person name="Meguro A."/>
            <person name="Negishi M."/>
            <person name="Ohta I."/>
            <person name="Ohta T."/>
            <person name="Okamoto M."/>
            <person name="Ono N."/>
            <person name="Saji S."/>
            <person name="Sakaguchi M."/>
            <person name="Sakai K."/>
            <person name="Shibata M."/>
            <person name="Shimokawa T."/>
            <person name="Song J."/>
            <person name="Takazaki Y."/>
            <person name="Terasawa K."/>
            <person name="Tsugane M."/>
            <person name="Tsuji K."/>
            <person name="Ueda S."/>
            <person name="Waki K."/>
            <person name="Yamagata H."/>
            <person name="Yamamoto M."/>
            <person name="Yamamoto S."/>
            <person name="Yamane H."/>
            <person name="Yoshiki S."/>
            <person name="Yoshihara R."/>
            <person name="Yukawa K."/>
            <person name="Zhong H."/>
            <person name="Yano M."/>
            <person name="Yuan Q."/>
            <person name="Ouyang S."/>
            <person name="Liu J."/>
            <person name="Jones K.M."/>
            <person name="Gansberger K."/>
            <person name="Moffat K."/>
            <person name="Hill J."/>
            <person name="Bera J."/>
            <person name="Fadrosh D."/>
            <person name="Jin S."/>
            <person name="Johri S."/>
            <person name="Kim M."/>
            <person name="Overton L."/>
            <person name="Reardon M."/>
            <person name="Tsitrin T."/>
            <person name="Vuong H."/>
            <person name="Weaver B."/>
            <person name="Ciecko A."/>
            <person name="Tallon L."/>
            <person name="Jackson J."/>
            <person name="Pai G."/>
            <person name="Aken S.V."/>
            <person name="Utterback T."/>
            <person name="Reidmuller S."/>
            <person name="Feldblyum T."/>
            <person name="Hsiao J."/>
            <person name="Zismann V."/>
            <person name="Iobst S."/>
            <person name="de Vazeille A.R."/>
            <person name="Buell C.R."/>
            <person name="Ying K."/>
            <person name="Li Y."/>
            <person name="Lu T."/>
            <person name="Huang Y."/>
            <person name="Zhao Q."/>
            <person name="Feng Q."/>
            <person name="Zhang L."/>
            <person name="Zhu J."/>
            <person name="Weng Q."/>
            <person name="Mu J."/>
            <person name="Lu Y."/>
            <person name="Fan D."/>
            <person name="Liu Y."/>
            <person name="Guan J."/>
            <person name="Zhang Y."/>
            <person name="Yu S."/>
            <person name="Liu X."/>
            <person name="Zhang Y."/>
            <person name="Hong G."/>
            <person name="Han B."/>
            <person name="Choisne N."/>
            <person name="Demange N."/>
            <person name="Orjeda G."/>
            <person name="Samain S."/>
            <person name="Cattolico L."/>
            <person name="Pelletier E."/>
            <person name="Couloux A."/>
            <person name="Segurens B."/>
            <person name="Wincker P."/>
            <person name="D'Hont A."/>
            <person name="Scarpelli C."/>
            <person name="Weissenbach J."/>
            <person name="Salanoubat M."/>
            <person name="Quetier F."/>
            <person name="Yu Y."/>
            <person name="Kim H.R."/>
            <person name="Rambo T."/>
            <person name="Currie J."/>
            <person name="Collura K."/>
            <person name="Luo M."/>
            <person name="Yang T."/>
            <person name="Ammiraju J.S.S."/>
            <person name="Engler F."/>
            <person name="Soderlund C."/>
            <person name="Wing R.A."/>
            <person name="Palmer L.E."/>
            <person name="de la Bastide M."/>
            <person name="Spiegel L."/>
            <person name="Nascimento L."/>
            <person name="Zutavern T."/>
            <person name="O'Shaughnessy A."/>
            <person name="Dike S."/>
            <person name="Dedhia N."/>
            <person name="Preston R."/>
            <person name="Balija V."/>
            <person name="McCombie W.R."/>
            <person name="Chow T."/>
            <person name="Chen H."/>
            <person name="Chung M."/>
            <person name="Chen C."/>
            <person name="Shaw J."/>
            <person name="Wu H."/>
            <person name="Hsiao K."/>
            <person name="Chao Y."/>
            <person name="Chu M."/>
            <person name="Cheng C."/>
            <person name="Hour A."/>
            <person name="Lee P."/>
            <person name="Lin S."/>
            <person name="Lin Y."/>
            <person name="Liou J."/>
            <person name="Liu S."/>
            <person name="Hsing Y."/>
            <person name="Raghuvanshi S."/>
            <person name="Mohanty A."/>
            <person name="Bharti A.K."/>
            <person name="Gaur A."/>
            <person name="Gupta V."/>
            <person name="Kumar D."/>
            <person name="Ravi V."/>
            <person name="Vij S."/>
            <person name="Kapur A."/>
            <person name="Khurana P."/>
            <person name="Khurana P."/>
            <person name="Khurana J.P."/>
            <person name="Tyagi A.K."/>
            <person name="Gaikwad K."/>
            <person name="Singh A."/>
            <person name="Dalal V."/>
            <person name="Srivastava S."/>
            <person name="Dixit A."/>
            <person name="Pal A.K."/>
            <person name="Ghazi I.A."/>
            <person name="Yadav M."/>
            <person name="Pandit A."/>
            <person name="Bhargava A."/>
            <person name="Sureshbabu K."/>
            <person name="Batra K."/>
            <person name="Sharma T.R."/>
            <person name="Mohapatra T."/>
            <person name="Singh N.K."/>
            <person name="Messing J."/>
            <person name="Nelson A.B."/>
            <person name="Fuks G."/>
            <person name="Kavchok S."/>
            <person name="Keizer G."/>
            <person name="Linton E."/>
            <person name="Llaca V."/>
            <person name="Song R."/>
            <person name="Tanyolac B."/>
            <person name="Young S."/>
            <person name="Ho-Il K."/>
            <person name="Hahn J.H."/>
            <person name="Sangsakoo G."/>
            <person name="Vanavichit A."/>
            <person name="de Mattos Luiz.A.T."/>
            <person name="Zimmer P.D."/>
            <person name="Malone G."/>
            <person name="Dellagostin O."/>
            <person name="de Oliveira A.C."/>
            <person name="Bevan M."/>
            <person name="Bancroft I."/>
            <person name="Minx P."/>
            <person name="Cordum H."/>
            <person name="Wilson R."/>
            <person name="Cheng Z."/>
            <person name="Jin W."/>
            <person name="Jiang J."/>
            <person name="Leong S.A."/>
            <person name="Iwama H."/>
            <person name="Gojobori T."/>
            <person name="Itoh T."/>
            <person name="Niimura Y."/>
            <person name="Fujii Y."/>
            <person name="Habara T."/>
            <person name="Sakai H."/>
            <person name="Sato Y."/>
            <person name="Wilson G."/>
            <person name="Kumar K."/>
            <person name="McCouch S."/>
            <person name="Juretic N."/>
            <person name="Hoen D."/>
            <person name="Wright S."/>
            <person name="Bruskiewich R."/>
            <person name="Bureau T."/>
            <person name="Miyao A."/>
            <person name="Hirochika H."/>
            <person name="Nishikawa T."/>
            <person name="Kadowaki K."/>
            <person name="Sugiura M."/>
            <person name="Burr B."/>
            <person name="Sasaki T."/>
        </authorList>
    </citation>
    <scope>NUCLEOTIDE SEQUENCE [LARGE SCALE GENOMIC DNA]</scope>
    <source>
        <strain evidence="2">cv. Nipponbare</strain>
    </source>
</reference>
<dbReference type="InParanoid" id="A0A0P0Y0Y1"/>